<dbReference type="Proteomes" id="UP001459277">
    <property type="component" value="Unassembled WGS sequence"/>
</dbReference>
<dbReference type="Gene3D" id="3.30.420.10">
    <property type="entry name" value="Ribonuclease H-like superfamily/Ribonuclease H"/>
    <property type="match status" value="1"/>
</dbReference>
<dbReference type="PANTHER" id="PTHR47723:SF19">
    <property type="entry name" value="POLYNUCLEOTIDYL TRANSFERASE, RIBONUCLEASE H-LIKE SUPERFAMILY PROTEIN"/>
    <property type="match status" value="1"/>
</dbReference>
<dbReference type="GO" id="GO:0004523">
    <property type="term" value="F:RNA-DNA hybrid ribonuclease activity"/>
    <property type="evidence" value="ECO:0007669"/>
    <property type="project" value="InterPro"/>
</dbReference>
<dbReference type="PROSITE" id="PS50879">
    <property type="entry name" value="RNASE_H_1"/>
    <property type="match status" value="1"/>
</dbReference>
<keyword evidence="3" id="KW-1185">Reference proteome</keyword>
<dbReference type="InterPro" id="IPR044730">
    <property type="entry name" value="RNase_H-like_dom_plant"/>
</dbReference>
<dbReference type="InterPro" id="IPR036397">
    <property type="entry name" value="RNaseH_sf"/>
</dbReference>
<dbReference type="EMBL" id="JAZDWU010000004">
    <property type="protein sequence ID" value="KAL0006118.1"/>
    <property type="molecule type" value="Genomic_DNA"/>
</dbReference>
<dbReference type="SUPFAM" id="SSF53098">
    <property type="entry name" value="Ribonuclease H-like"/>
    <property type="match status" value="1"/>
</dbReference>
<dbReference type="InterPro" id="IPR012337">
    <property type="entry name" value="RNaseH-like_sf"/>
</dbReference>
<proteinExistence type="predicted"/>
<dbReference type="GO" id="GO:0003676">
    <property type="term" value="F:nucleic acid binding"/>
    <property type="evidence" value="ECO:0007669"/>
    <property type="project" value="InterPro"/>
</dbReference>
<feature type="domain" description="RNase H type-1" evidence="1">
    <location>
        <begin position="88"/>
        <end position="218"/>
    </location>
</feature>
<name>A0AAW2D8U1_9ROSI</name>
<dbReference type="InterPro" id="IPR053151">
    <property type="entry name" value="RNase_H-like"/>
</dbReference>
<accession>A0AAW2D8U1</accession>
<gene>
    <name evidence="2" type="ORF">SO802_013679</name>
</gene>
<dbReference type="CDD" id="cd06222">
    <property type="entry name" value="RNase_H_like"/>
    <property type="match status" value="1"/>
</dbReference>
<dbReference type="AlphaFoldDB" id="A0AAW2D8U1"/>
<evidence type="ECO:0000313" key="3">
    <source>
        <dbReference type="Proteomes" id="UP001459277"/>
    </source>
</evidence>
<evidence type="ECO:0000259" key="1">
    <source>
        <dbReference type="PROSITE" id="PS50879"/>
    </source>
</evidence>
<comment type="caution">
    <text evidence="2">The sequence shown here is derived from an EMBL/GenBank/DDBJ whole genome shotgun (WGS) entry which is preliminary data.</text>
</comment>
<dbReference type="PANTHER" id="PTHR47723">
    <property type="entry name" value="OS05G0353850 PROTEIN"/>
    <property type="match status" value="1"/>
</dbReference>
<organism evidence="2 3">
    <name type="scientific">Lithocarpus litseifolius</name>
    <dbReference type="NCBI Taxonomy" id="425828"/>
    <lineage>
        <taxon>Eukaryota</taxon>
        <taxon>Viridiplantae</taxon>
        <taxon>Streptophyta</taxon>
        <taxon>Embryophyta</taxon>
        <taxon>Tracheophyta</taxon>
        <taxon>Spermatophyta</taxon>
        <taxon>Magnoliopsida</taxon>
        <taxon>eudicotyledons</taxon>
        <taxon>Gunneridae</taxon>
        <taxon>Pentapetalae</taxon>
        <taxon>rosids</taxon>
        <taxon>fabids</taxon>
        <taxon>Fagales</taxon>
        <taxon>Fagaceae</taxon>
        <taxon>Lithocarpus</taxon>
    </lineage>
</organism>
<dbReference type="Pfam" id="PF13456">
    <property type="entry name" value="RVT_3"/>
    <property type="match status" value="1"/>
</dbReference>
<protein>
    <recommendedName>
        <fullName evidence="1">RNase H type-1 domain-containing protein</fullName>
    </recommendedName>
</protein>
<dbReference type="InterPro" id="IPR002156">
    <property type="entry name" value="RNaseH_domain"/>
</dbReference>
<evidence type="ECO:0000313" key="2">
    <source>
        <dbReference type="EMBL" id="KAL0006118.1"/>
    </source>
</evidence>
<sequence length="257" mass="28983">MEILPRSSALMRVAFVCNIDLGCLPVEKLRLADYELQSRNGSVFRGKNPNPDLAKEVVNQVMEFMSCVVTSRDLTCRTIKGVRWKKPQVGWVKLNTDGASKGNPRLAGCGGVVRNEDGRWIARFARRIGVTSSFVAELWGLREGLILCSSLNIHSLVIELDAKVVVDVFLNPNYQNNAVSPILEDCRQLMLRFQQVQLRHCFHQANRCADLLARMSFEQATDFISYNCLPMDIRNLLEEDVAGLYVNRVCYVIDSAI</sequence>
<reference evidence="2 3" key="1">
    <citation type="submission" date="2024-01" db="EMBL/GenBank/DDBJ databases">
        <title>A telomere-to-telomere, gap-free genome of sweet tea (Lithocarpus litseifolius).</title>
        <authorList>
            <person name="Zhou J."/>
        </authorList>
    </citation>
    <scope>NUCLEOTIDE SEQUENCE [LARGE SCALE GENOMIC DNA]</scope>
    <source>
        <strain evidence="2">Zhou-2022a</strain>
        <tissue evidence="2">Leaf</tissue>
    </source>
</reference>